<name>A0A9Q1EAG3_SYNKA</name>
<dbReference type="InterPro" id="IPR003599">
    <property type="entry name" value="Ig_sub"/>
</dbReference>
<dbReference type="InterPro" id="IPR036179">
    <property type="entry name" value="Ig-like_dom_sf"/>
</dbReference>
<protein>
    <recommendedName>
        <fullName evidence="2">Ig-like domain-containing protein</fullName>
    </recommendedName>
</protein>
<dbReference type="OrthoDB" id="6103117at2759"/>
<feature type="chain" id="PRO_5040356714" description="Ig-like domain-containing protein" evidence="1">
    <location>
        <begin position="20"/>
        <end position="231"/>
    </location>
</feature>
<dbReference type="InterPro" id="IPR013106">
    <property type="entry name" value="Ig_V-set"/>
</dbReference>
<accession>A0A9Q1EAG3</accession>
<evidence type="ECO:0000313" key="3">
    <source>
        <dbReference type="EMBL" id="KAJ8335170.1"/>
    </source>
</evidence>
<evidence type="ECO:0000259" key="2">
    <source>
        <dbReference type="PROSITE" id="PS50835"/>
    </source>
</evidence>
<keyword evidence="1" id="KW-0732">Signal</keyword>
<dbReference type="SMART" id="SM00409">
    <property type="entry name" value="IG"/>
    <property type="match status" value="1"/>
</dbReference>
<dbReference type="EMBL" id="JAINUF010000021">
    <property type="protein sequence ID" value="KAJ8335170.1"/>
    <property type="molecule type" value="Genomic_DNA"/>
</dbReference>
<dbReference type="AlphaFoldDB" id="A0A9Q1EAG3"/>
<proteinExistence type="predicted"/>
<gene>
    <name evidence="3" type="ORF">SKAU_G00408090</name>
</gene>
<feature type="domain" description="Ig-like" evidence="2">
    <location>
        <begin position="126"/>
        <end position="218"/>
    </location>
</feature>
<dbReference type="SUPFAM" id="SSF48726">
    <property type="entry name" value="Immunoglobulin"/>
    <property type="match status" value="2"/>
</dbReference>
<dbReference type="InterPro" id="IPR013783">
    <property type="entry name" value="Ig-like_fold"/>
</dbReference>
<comment type="caution">
    <text evidence="3">The sequence shown here is derived from an EMBL/GenBank/DDBJ whole genome shotgun (WGS) entry which is preliminary data.</text>
</comment>
<keyword evidence="4" id="KW-1185">Reference proteome</keyword>
<dbReference type="PROSITE" id="PS50835">
    <property type="entry name" value="IG_LIKE"/>
    <property type="match status" value="2"/>
</dbReference>
<sequence>MISCLLLLTCALALNAVVQVPELVEVEVGRTIRLKCGTNGMPPTYCYTIIWTRIDPGTKKLVTLINTVTPKDSGVSEKEAECFFDIENATVDNSGTYYCFVVYGKMVYIGNGSIVIVTQERKTALPPINILLPSDDINGSFAPLLCMIPGVVPQLRMFWLIDREEQGGFTETVWRKTADETVEFTQNQVLVPAEKWERGAVCTCVVEFAGRIARKSVQSHGNHKEDNIAEE</sequence>
<feature type="signal peptide" evidence="1">
    <location>
        <begin position="1"/>
        <end position="19"/>
    </location>
</feature>
<evidence type="ECO:0000313" key="4">
    <source>
        <dbReference type="Proteomes" id="UP001152622"/>
    </source>
</evidence>
<evidence type="ECO:0000256" key="1">
    <source>
        <dbReference type="SAM" id="SignalP"/>
    </source>
</evidence>
<organism evidence="3 4">
    <name type="scientific">Synaphobranchus kaupii</name>
    <name type="common">Kaup's arrowtooth eel</name>
    <dbReference type="NCBI Taxonomy" id="118154"/>
    <lineage>
        <taxon>Eukaryota</taxon>
        <taxon>Metazoa</taxon>
        <taxon>Chordata</taxon>
        <taxon>Craniata</taxon>
        <taxon>Vertebrata</taxon>
        <taxon>Euteleostomi</taxon>
        <taxon>Actinopterygii</taxon>
        <taxon>Neopterygii</taxon>
        <taxon>Teleostei</taxon>
        <taxon>Anguilliformes</taxon>
        <taxon>Synaphobranchidae</taxon>
        <taxon>Synaphobranchus</taxon>
    </lineage>
</organism>
<reference evidence="3" key="1">
    <citation type="journal article" date="2023" name="Science">
        <title>Genome structures resolve the early diversification of teleost fishes.</title>
        <authorList>
            <person name="Parey E."/>
            <person name="Louis A."/>
            <person name="Montfort J."/>
            <person name="Bouchez O."/>
            <person name="Roques C."/>
            <person name="Iampietro C."/>
            <person name="Lluch J."/>
            <person name="Castinel A."/>
            <person name="Donnadieu C."/>
            <person name="Desvignes T."/>
            <person name="Floi Bucao C."/>
            <person name="Jouanno E."/>
            <person name="Wen M."/>
            <person name="Mejri S."/>
            <person name="Dirks R."/>
            <person name="Jansen H."/>
            <person name="Henkel C."/>
            <person name="Chen W.J."/>
            <person name="Zahm M."/>
            <person name="Cabau C."/>
            <person name="Klopp C."/>
            <person name="Thompson A.W."/>
            <person name="Robinson-Rechavi M."/>
            <person name="Braasch I."/>
            <person name="Lecointre G."/>
            <person name="Bobe J."/>
            <person name="Postlethwait J.H."/>
            <person name="Berthelot C."/>
            <person name="Roest Crollius H."/>
            <person name="Guiguen Y."/>
        </authorList>
    </citation>
    <scope>NUCLEOTIDE SEQUENCE</scope>
    <source>
        <strain evidence="3">WJC10195</strain>
    </source>
</reference>
<dbReference type="Gene3D" id="2.60.40.10">
    <property type="entry name" value="Immunoglobulins"/>
    <property type="match status" value="2"/>
</dbReference>
<feature type="domain" description="Ig-like" evidence="2">
    <location>
        <begin position="15"/>
        <end position="101"/>
    </location>
</feature>
<dbReference type="InterPro" id="IPR007110">
    <property type="entry name" value="Ig-like_dom"/>
</dbReference>
<dbReference type="Pfam" id="PF07686">
    <property type="entry name" value="V-set"/>
    <property type="match status" value="1"/>
</dbReference>
<dbReference type="Proteomes" id="UP001152622">
    <property type="component" value="Chromosome 21"/>
</dbReference>